<dbReference type="EMBL" id="JAHRIN010075651">
    <property type="protein sequence ID" value="MEQ2217081.1"/>
    <property type="molecule type" value="Genomic_DNA"/>
</dbReference>
<dbReference type="SUPFAM" id="SSF48371">
    <property type="entry name" value="ARM repeat"/>
    <property type="match status" value="1"/>
</dbReference>
<dbReference type="InterPro" id="IPR016024">
    <property type="entry name" value="ARM-type_fold"/>
</dbReference>
<comment type="caution">
    <text evidence="1">The sequence shown here is derived from an EMBL/GenBank/DDBJ whole genome shotgun (WGS) entry which is preliminary data.</text>
</comment>
<dbReference type="Proteomes" id="UP001434883">
    <property type="component" value="Unassembled WGS sequence"/>
</dbReference>
<evidence type="ECO:0008006" key="3">
    <source>
        <dbReference type="Google" id="ProtNLM"/>
    </source>
</evidence>
<evidence type="ECO:0000313" key="1">
    <source>
        <dbReference type="EMBL" id="MEQ2217081.1"/>
    </source>
</evidence>
<evidence type="ECO:0000313" key="2">
    <source>
        <dbReference type="Proteomes" id="UP001434883"/>
    </source>
</evidence>
<keyword evidence="2" id="KW-1185">Reference proteome</keyword>
<proteinExistence type="predicted"/>
<dbReference type="PANTHER" id="PTHR46840:SF3">
    <property type="entry name" value="ARMADILLO REPEAT-CONTAINING PROTEIN 1"/>
    <property type="match status" value="1"/>
</dbReference>
<name>A0ABV0S9J2_9TELE</name>
<organism evidence="1 2">
    <name type="scientific">Xenoophorus captivus</name>
    <dbReference type="NCBI Taxonomy" id="1517983"/>
    <lineage>
        <taxon>Eukaryota</taxon>
        <taxon>Metazoa</taxon>
        <taxon>Chordata</taxon>
        <taxon>Craniata</taxon>
        <taxon>Vertebrata</taxon>
        <taxon>Euteleostomi</taxon>
        <taxon>Actinopterygii</taxon>
        <taxon>Neopterygii</taxon>
        <taxon>Teleostei</taxon>
        <taxon>Neoteleostei</taxon>
        <taxon>Acanthomorphata</taxon>
        <taxon>Ovalentaria</taxon>
        <taxon>Atherinomorphae</taxon>
        <taxon>Cyprinodontiformes</taxon>
        <taxon>Goodeidae</taxon>
        <taxon>Xenoophorus</taxon>
    </lineage>
</organism>
<dbReference type="PANTHER" id="PTHR46840">
    <property type="entry name" value="ARMADILLO REPEAT-CONTAINING PROTEIN 1"/>
    <property type="match status" value="1"/>
</dbReference>
<accession>A0ABV0S9J2</accession>
<reference evidence="1 2" key="1">
    <citation type="submission" date="2021-06" db="EMBL/GenBank/DDBJ databases">
        <authorList>
            <person name="Palmer J.M."/>
        </authorList>
    </citation>
    <scope>NUCLEOTIDE SEQUENCE [LARGE SCALE GENOMIC DNA]</scope>
    <source>
        <strain evidence="1 2">XC_2019</strain>
        <tissue evidence="1">Muscle</tissue>
    </source>
</reference>
<dbReference type="InterPro" id="IPR016617">
    <property type="entry name" value="ARMC1"/>
</dbReference>
<gene>
    <name evidence="1" type="ORF">XENOCAPTIV_014621</name>
</gene>
<sequence length="158" mass="17095">MDVLPLNVSSSFGSGEFSIMMDALSVVCQLRDLASEPQNRAVIVQDQGCLPGLVLFLDHQNPEVLFSTLQSLATAIASTKVLSAQQVMKNEAGDEVYVPLNSSGVQVPQNLALPDYLPEEESPEKEVDKAISRTAAKEDSSGSWLNAAASFLTKTFYW</sequence>
<protein>
    <recommendedName>
        <fullName evidence="3">Armadillo repeat-containing protein 1</fullName>
    </recommendedName>
</protein>